<keyword evidence="7" id="KW-1185">Reference proteome</keyword>
<dbReference type="EMBL" id="JAFBBK010000001">
    <property type="protein sequence ID" value="MBM7416723.1"/>
    <property type="molecule type" value="Genomic_DNA"/>
</dbReference>
<dbReference type="GO" id="GO:0047663">
    <property type="term" value="F:aminoglycoside 6'-N-acetyltransferase activity"/>
    <property type="evidence" value="ECO:0007669"/>
    <property type="project" value="UniProtKB-EC"/>
</dbReference>
<dbReference type="SUPFAM" id="SSF55729">
    <property type="entry name" value="Acyl-CoA N-acyltransferases (Nat)"/>
    <property type="match status" value="1"/>
</dbReference>
<sequence>MITFRRVTENDFPLLARWLSHPHVARWWNHEVTAEAVARDFGASARGEEPSEDSLALDDGTPVGLLQRARWHDYPEYVDELAPFWPAPAEAVTIDYLIGEGRLVGNGLGTRVLIEFTADTWRRYPAATCVVVPVAAGNVASWRALEKAGYRRVAEAHLTPDNPIDPTDHVVMAIDRPAR</sequence>
<dbReference type="RefSeq" id="WP_204869464.1">
    <property type="nucleotide sequence ID" value="NZ_JAFBBK010000001.1"/>
</dbReference>
<evidence type="ECO:0000256" key="3">
    <source>
        <dbReference type="ARBA" id="ARBA00020586"/>
    </source>
</evidence>
<name>A0ABS2KXR8_9NOCA</name>
<proteinExistence type="predicted"/>
<protein>
    <recommendedName>
        <fullName evidence="3">Lysine N-acyltransferase MbtK</fullName>
    </recommendedName>
    <alternativeName>
        <fullName evidence="4">Mycobactin synthase protein K</fullName>
    </alternativeName>
</protein>
<keyword evidence="6" id="KW-0012">Acyltransferase</keyword>
<comment type="caution">
    <text evidence="6">The sequence shown here is derived from an EMBL/GenBank/DDBJ whole genome shotgun (WGS) entry which is preliminary data.</text>
</comment>
<gene>
    <name evidence="6" type="ORF">JOE42_003456</name>
</gene>
<dbReference type="Gene3D" id="3.40.630.30">
    <property type="match status" value="1"/>
</dbReference>
<evidence type="ECO:0000259" key="5">
    <source>
        <dbReference type="SMART" id="SM01006"/>
    </source>
</evidence>
<keyword evidence="6" id="KW-0808">Transferase</keyword>
<dbReference type="PANTHER" id="PTHR31438">
    <property type="entry name" value="LYSINE N-ACYLTRANSFERASE C17G9.06C-RELATED"/>
    <property type="match status" value="1"/>
</dbReference>
<evidence type="ECO:0000313" key="7">
    <source>
        <dbReference type="Proteomes" id="UP000703038"/>
    </source>
</evidence>
<dbReference type="SMART" id="SM01006">
    <property type="entry name" value="AlcB"/>
    <property type="match status" value="1"/>
</dbReference>
<dbReference type="InterPro" id="IPR016181">
    <property type="entry name" value="Acyl_CoA_acyltransferase"/>
</dbReference>
<comment type="pathway">
    <text evidence="2">Siderophore biosynthesis; mycobactin biosynthesis.</text>
</comment>
<dbReference type="PANTHER" id="PTHR31438:SF1">
    <property type="entry name" value="LYSINE N-ACYLTRANSFERASE C17G9.06C-RELATED"/>
    <property type="match status" value="1"/>
</dbReference>
<accession>A0ABS2KXR8</accession>
<evidence type="ECO:0000256" key="2">
    <source>
        <dbReference type="ARBA" id="ARBA00005102"/>
    </source>
</evidence>
<comment type="function">
    <text evidence="1">Acyltransferase required for the direct transfer of medium- to long-chain fatty acyl moieties from a carrier protein (MbtL) on to the epsilon-amino group of lysine residue in the mycobactin core.</text>
</comment>
<feature type="domain" description="Acyltransferase MbtK/IucB-like conserved" evidence="5">
    <location>
        <begin position="5"/>
        <end position="48"/>
    </location>
</feature>
<dbReference type="InterPro" id="IPR019432">
    <property type="entry name" value="Acyltransferase_MbtK/IucB-like"/>
</dbReference>
<evidence type="ECO:0000256" key="4">
    <source>
        <dbReference type="ARBA" id="ARBA00031122"/>
    </source>
</evidence>
<dbReference type="Pfam" id="PF13523">
    <property type="entry name" value="Acetyltransf_8"/>
    <property type="match status" value="1"/>
</dbReference>
<reference evidence="6 7" key="1">
    <citation type="submission" date="2021-01" db="EMBL/GenBank/DDBJ databases">
        <title>Genomics of switchgrass bacterial isolates.</title>
        <authorList>
            <person name="Shade A."/>
        </authorList>
    </citation>
    <scope>NUCLEOTIDE SEQUENCE [LARGE SCALE GENOMIC DNA]</scope>
    <source>
        <strain evidence="6 7">PvP111</strain>
    </source>
</reference>
<evidence type="ECO:0000256" key="1">
    <source>
        <dbReference type="ARBA" id="ARBA00003818"/>
    </source>
</evidence>
<organism evidence="6 7">
    <name type="scientific">Rhodococcoides corynebacterioides</name>
    <dbReference type="NCBI Taxonomy" id="53972"/>
    <lineage>
        <taxon>Bacteria</taxon>
        <taxon>Bacillati</taxon>
        <taxon>Actinomycetota</taxon>
        <taxon>Actinomycetes</taxon>
        <taxon>Mycobacteriales</taxon>
        <taxon>Nocardiaceae</taxon>
        <taxon>Rhodococcoides</taxon>
    </lineage>
</organism>
<dbReference type="Proteomes" id="UP000703038">
    <property type="component" value="Unassembled WGS sequence"/>
</dbReference>
<evidence type="ECO:0000313" key="6">
    <source>
        <dbReference type="EMBL" id="MBM7416723.1"/>
    </source>
</evidence>